<keyword evidence="1" id="KW-0325">Glycoprotein</keyword>
<accession>A0A3B3SVP9</accession>
<dbReference type="Gene3D" id="2.60.40.10">
    <property type="entry name" value="Immunoglobulins"/>
    <property type="match status" value="1"/>
</dbReference>
<dbReference type="PANTHER" id="PTHR16675:SF191">
    <property type="entry name" value="CLASS I HISTOCOMPATIBILITY ANTIGEN, F10 ALPHA CHAIN-LIKE-RELATED"/>
    <property type="match status" value="1"/>
</dbReference>
<feature type="transmembrane region" description="Helical" evidence="3">
    <location>
        <begin position="6"/>
        <end position="22"/>
    </location>
</feature>
<dbReference type="GO" id="GO:0005615">
    <property type="term" value="C:extracellular space"/>
    <property type="evidence" value="ECO:0007669"/>
    <property type="project" value="TreeGrafter"/>
</dbReference>
<dbReference type="InterPro" id="IPR037055">
    <property type="entry name" value="MHC_I-like_Ag-recog_sf"/>
</dbReference>
<evidence type="ECO:0000256" key="3">
    <source>
        <dbReference type="SAM" id="Phobius"/>
    </source>
</evidence>
<dbReference type="PROSITE" id="PS50835">
    <property type="entry name" value="IG_LIKE"/>
    <property type="match status" value="1"/>
</dbReference>
<sequence>SFFLVAFFLNNNILFIIIIIFLQKESHSLTLSATFISGETQFPGFIVVMKINDIPVEYYDGNIEKIVSRRYWRSDNTIEQYDLKKYIVHDFYNILLLSGQILSFVTAGVHVSQEFVACDLEDDRLSRLILLYAYDGEEQAKYDILHKERKSIVPEFLWNQSVLDAMQSFLFSKLYQPLCVSILRSYLQQDKNILLRRGDVIIYSYCSGRTEVTCLATGFYPPCINMTLLRDGQPIPDREVTAGTVLPNGDGTYQQRRSLRVSDEELKRQYTCTVTHLSPENKLTVNLEAGPDSATLWPIIIPVLFGIIIIIAVVVVCWRRRVAKQGAI</sequence>
<evidence type="ECO:0000256" key="2">
    <source>
        <dbReference type="ARBA" id="ARBA00023319"/>
    </source>
</evidence>
<feature type="transmembrane region" description="Helical" evidence="3">
    <location>
        <begin position="296"/>
        <end position="318"/>
    </location>
</feature>
<dbReference type="InterPro" id="IPR050208">
    <property type="entry name" value="MHC_class-I_related"/>
</dbReference>
<dbReference type="Gene3D" id="3.30.500.10">
    <property type="entry name" value="MHC class I-like antigen recognition-like"/>
    <property type="match status" value="1"/>
</dbReference>
<dbReference type="InterPro" id="IPR036179">
    <property type="entry name" value="Ig-like_dom_sf"/>
</dbReference>
<feature type="domain" description="Ig-like" evidence="4">
    <location>
        <begin position="177"/>
        <end position="284"/>
    </location>
</feature>
<keyword evidence="2" id="KW-0393">Immunoglobulin domain</keyword>
<dbReference type="InterPro" id="IPR007110">
    <property type="entry name" value="Ig-like_dom"/>
</dbReference>
<dbReference type="Proteomes" id="UP000261540">
    <property type="component" value="Unplaced"/>
</dbReference>
<keyword evidence="6" id="KW-1185">Reference proteome</keyword>
<dbReference type="GO" id="GO:0009897">
    <property type="term" value="C:external side of plasma membrane"/>
    <property type="evidence" value="ECO:0007669"/>
    <property type="project" value="TreeGrafter"/>
</dbReference>
<dbReference type="GO" id="GO:0006955">
    <property type="term" value="P:immune response"/>
    <property type="evidence" value="ECO:0007669"/>
    <property type="project" value="TreeGrafter"/>
</dbReference>
<keyword evidence="3" id="KW-0812">Transmembrane</keyword>
<protein>
    <submittedName>
        <fullName evidence="5">Major histocompatibility complex class I-related gene protein-like</fullName>
    </submittedName>
</protein>
<keyword evidence="3" id="KW-0472">Membrane</keyword>
<evidence type="ECO:0000256" key="1">
    <source>
        <dbReference type="ARBA" id="ARBA00023180"/>
    </source>
</evidence>
<dbReference type="PANTHER" id="PTHR16675">
    <property type="entry name" value="MHC CLASS I-RELATED"/>
    <property type="match status" value="1"/>
</dbReference>
<dbReference type="SUPFAM" id="SSF48726">
    <property type="entry name" value="Immunoglobulin"/>
    <property type="match status" value="1"/>
</dbReference>
<evidence type="ECO:0000313" key="6">
    <source>
        <dbReference type="Proteomes" id="UP000261540"/>
    </source>
</evidence>
<reference evidence="5" key="2">
    <citation type="submission" date="2025-09" db="UniProtKB">
        <authorList>
            <consortium name="Ensembl"/>
        </authorList>
    </citation>
    <scope>IDENTIFICATION</scope>
</reference>
<organism evidence="5 6">
    <name type="scientific">Paramormyrops kingsleyae</name>
    <dbReference type="NCBI Taxonomy" id="1676925"/>
    <lineage>
        <taxon>Eukaryota</taxon>
        <taxon>Metazoa</taxon>
        <taxon>Chordata</taxon>
        <taxon>Craniata</taxon>
        <taxon>Vertebrata</taxon>
        <taxon>Euteleostomi</taxon>
        <taxon>Actinopterygii</taxon>
        <taxon>Neopterygii</taxon>
        <taxon>Teleostei</taxon>
        <taxon>Osteoglossocephala</taxon>
        <taxon>Osteoglossomorpha</taxon>
        <taxon>Osteoglossiformes</taxon>
        <taxon>Mormyridae</taxon>
        <taxon>Paramormyrops</taxon>
    </lineage>
</organism>
<dbReference type="InterPro" id="IPR013783">
    <property type="entry name" value="Ig-like_fold"/>
</dbReference>
<name>A0A3B3SVP9_9TELE</name>
<keyword evidence="3" id="KW-1133">Transmembrane helix</keyword>
<evidence type="ECO:0000259" key="4">
    <source>
        <dbReference type="PROSITE" id="PS50835"/>
    </source>
</evidence>
<dbReference type="SUPFAM" id="SSF54452">
    <property type="entry name" value="MHC antigen-recognition domain"/>
    <property type="match status" value="1"/>
</dbReference>
<reference evidence="5" key="1">
    <citation type="submission" date="2025-08" db="UniProtKB">
        <authorList>
            <consortium name="Ensembl"/>
        </authorList>
    </citation>
    <scope>IDENTIFICATION</scope>
</reference>
<evidence type="ECO:0000313" key="5">
    <source>
        <dbReference type="Ensembl" id="ENSPKIP00000034744.1"/>
    </source>
</evidence>
<dbReference type="InterPro" id="IPR003006">
    <property type="entry name" value="Ig/MHC_CS"/>
</dbReference>
<dbReference type="AlphaFoldDB" id="A0A3B3SVP9"/>
<dbReference type="PROSITE" id="PS00290">
    <property type="entry name" value="IG_MHC"/>
    <property type="match status" value="1"/>
</dbReference>
<dbReference type="Pfam" id="PF07654">
    <property type="entry name" value="C1-set"/>
    <property type="match status" value="1"/>
</dbReference>
<proteinExistence type="predicted"/>
<dbReference type="GeneTree" id="ENSGT01120000271825"/>
<dbReference type="SMART" id="SM00407">
    <property type="entry name" value="IGc1"/>
    <property type="match status" value="1"/>
</dbReference>
<dbReference type="InterPro" id="IPR003597">
    <property type="entry name" value="Ig_C1-set"/>
</dbReference>
<dbReference type="Ensembl" id="ENSPKIT00000015666.1">
    <property type="protein sequence ID" value="ENSPKIP00000034744.1"/>
    <property type="gene ID" value="ENSPKIG00000013958.1"/>
</dbReference>
<dbReference type="InterPro" id="IPR011162">
    <property type="entry name" value="MHC_I/II-like_Ag-recog"/>
</dbReference>